<comment type="caution">
    <text evidence="2">The sequence shown here is derived from an EMBL/GenBank/DDBJ whole genome shotgun (WGS) entry which is preliminary data.</text>
</comment>
<feature type="transmembrane region" description="Helical" evidence="1">
    <location>
        <begin position="7"/>
        <end position="26"/>
    </location>
</feature>
<dbReference type="RefSeq" id="WP_210598672.1">
    <property type="nucleotide sequence ID" value="NZ_JAGKSQ010000008.1"/>
</dbReference>
<reference evidence="2" key="1">
    <citation type="submission" date="2021-03" db="EMBL/GenBank/DDBJ databases">
        <title>Bacillus suaedae sp. nov., isolated from Suaeda aralocaspica.</title>
        <authorList>
            <person name="Lei R.F.R."/>
        </authorList>
    </citation>
    <scope>NUCLEOTIDE SEQUENCE</scope>
    <source>
        <strain evidence="2">YZJH907-2</strain>
    </source>
</reference>
<name>A0A940X0H9_9BACI</name>
<gene>
    <name evidence="2" type="ORF">J7W16_16965</name>
</gene>
<keyword evidence="1" id="KW-1133">Transmembrane helix</keyword>
<evidence type="ECO:0000313" key="2">
    <source>
        <dbReference type="EMBL" id="MBP3952815.1"/>
    </source>
</evidence>
<dbReference type="Proteomes" id="UP000678228">
    <property type="component" value="Unassembled WGS sequence"/>
</dbReference>
<sequence length="63" mass="7160">MSKKTVILIAYALTTMFFLRSIYYQIFLEGTGGYGMIIVSALVMTFLLRLYLKERAKGANQTV</sequence>
<keyword evidence="1" id="KW-0812">Transmembrane</keyword>
<proteinExistence type="predicted"/>
<dbReference type="AlphaFoldDB" id="A0A940X0H9"/>
<organism evidence="2 3">
    <name type="scientific">Halalkalibacter suaedae</name>
    <dbReference type="NCBI Taxonomy" id="2822140"/>
    <lineage>
        <taxon>Bacteria</taxon>
        <taxon>Bacillati</taxon>
        <taxon>Bacillota</taxon>
        <taxon>Bacilli</taxon>
        <taxon>Bacillales</taxon>
        <taxon>Bacillaceae</taxon>
        <taxon>Halalkalibacter</taxon>
    </lineage>
</organism>
<keyword evidence="3" id="KW-1185">Reference proteome</keyword>
<keyword evidence="1" id="KW-0472">Membrane</keyword>
<dbReference type="EMBL" id="JAGKSQ010000008">
    <property type="protein sequence ID" value="MBP3952815.1"/>
    <property type="molecule type" value="Genomic_DNA"/>
</dbReference>
<evidence type="ECO:0000256" key="1">
    <source>
        <dbReference type="SAM" id="Phobius"/>
    </source>
</evidence>
<accession>A0A940X0H9</accession>
<evidence type="ECO:0000313" key="3">
    <source>
        <dbReference type="Proteomes" id="UP000678228"/>
    </source>
</evidence>
<protein>
    <submittedName>
        <fullName evidence="2">Uncharacterized protein</fullName>
    </submittedName>
</protein>
<feature type="transmembrane region" description="Helical" evidence="1">
    <location>
        <begin position="32"/>
        <end position="52"/>
    </location>
</feature>